<feature type="region of interest" description="Disordered" evidence="1">
    <location>
        <begin position="1"/>
        <end position="21"/>
    </location>
</feature>
<evidence type="ECO:0000256" key="1">
    <source>
        <dbReference type="SAM" id="MobiDB-lite"/>
    </source>
</evidence>
<evidence type="ECO:0000313" key="3">
    <source>
        <dbReference type="Proteomes" id="UP000636960"/>
    </source>
</evidence>
<gene>
    <name evidence="2" type="ORF">Ari01nite_87780</name>
</gene>
<proteinExistence type="predicted"/>
<dbReference type="InterPro" id="IPR013431">
    <property type="entry name" value="Delta_60_rpt"/>
</dbReference>
<sequence>MTGPWPDSSAQAPIPAGPGKRASTRLIPVVALVAGLLAAPSSAHARGHDRDGSLDRTFGTGGKVTTDFLGAGDTADALIVQPDGKLVAAGSSGSDFGLARYHRNGSLDRTFGAGGKVATDLGFDDVAHALIRQPDGKLVAAGYTAASPEELPDFALARYHRDGSLDFSFGVGGLVRTDLGGDDIAYALIRQPDGRLVAAGQSTRGSGPELSTIFALTRYLPDGSLDTSFGTGGGVFTSPTGDDRAHALVVQTDGKLVAGGVSAISSNSNFALARYHRDGSLDTRFGNDGMVVTDFGGGDNAADAAYALVLQNGKLVAGGYATTATSTGADLDFALARYMSDGTLDTSFGVAGRTTTTFHPGGVNINQINALAVSRGRIVAAGSVITGPIDGLIFDVGLTRYRHDGTLDTHFGTGGRVTTDFAGDRDQANALTVQPDGRLVVAGHAQTGDTPDFALARYRND</sequence>
<dbReference type="SUPFAM" id="SSF101898">
    <property type="entry name" value="NHL repeat"/>
    <property type="match status" value="1"/>
</dbReference>
<protein>
    <recommendedName>
        <fullName evidence="4">Delta-60 repeat protein</fullName>
    </recommendedName>
</protein>
<reference evidence="2" key="1">
    <citation type="submission" date="2021-01" db="EMBL/GenBank/DDBJ databases">
        <title>Whole genome shotgun sequence of Actinoplanes rishiriensis NBRC 108556.</title>
        <authorList>
            <person name="Komaki H."/>
            <person name="Tamura T."/>
        </authorList>
    </citation>
    <scope>NUCLEOTIDE SEQUENCE</scope>
    <source>
        <strain evidence="2">NBRC 108556</strain>
    </source>
</reference>
<accession>A0A919KA54</accession>
<comment type="caution">
    <text evidence="2">The sequence shown here is derived from an EMBL/GenBank/DDBJ whole genome shotgun (WGS) entry which is preliminary data.</text>
</comment>
<dbReference type="EMBL" id="BOMV01000101">
    <property type="protein sequence ID" value="GIF01314.1"/>
    <property type="molecule type" value="Genomic_DNA"/>
</dbReference>
<dbReference type="NCBIfam" id="TIGR02608">
    <property type="entry name" value="delta_60_rpt"/>
    <property type="match status" value="8"/>
</dbReference>
<dbReference type="Proteomes" id="UP000636960">
    <property type="component" value="Unassembled WGS sequence"/>
</dbReference>
<evidence type="ECO:0008006" key="4">
    <source>
        <dbReference type="Google" id="ProtNLM"/>
    </source>
</evidence>
<name>A0A919KA54_9ACTN</name>
<dbReference type="Pfam" id="PF17164">
    <property type="entry name" value="DUF5122"/>
    <property type="match status" value="6"/>
</dbReference>
<organism evidence="2 3">
    <name type="scientific">Paractinoplanes rishiriensis</name>
    <dbReference type="NCBI Taxonomy" id="1050105"/>
    <lineage>
        <taxon>Bacteria</taxon>
        <taxon>Bacillati</taxon>
        <taxon>Actinomycetota</taxon>
        <taxon>Actinomycetes</taxon>
        <taxon>Micromonosporales</taxon>
        <taxon>Micromonosporaceae</taxon>
        <taxon>Paractinoplanes</taxon>
    </lineage>
</organism>
<evidence type="ECO:0000313" key="2">
    <source>
        <dbReference type="EMBL" id="GIF01314.1"/>
    </source>
</evidence>
<dbReference type="AlphaFoldDB" id="A0A919KA54"/>
<keyword evidence="3" id="KW-1185">Reference proteome</keyword>
<dbReference type="Gene3D" id="2.80.10.50">
    <property type="match status" value="3"/>
</dbReference>